<dbReference type="AlphaFoldDB" id="A0A4U1F1Y1"/>
<evidence type="ECO:0000256" key="3">
    <source>
        <dbReference type="SAM" id="MobiDB-lite"/>
    </source>
</evidence>
<comment type="caution">
    <text evidence="6">The sequence shown here is derived from an EMBL/GenBank/DDBJ whole genome shotgun (WGS) entry which is preliminary data.</text>
</comment>
<gene>
    <name evidence="6" type="ORF">EI555_007523</name>
</gene>
<name>A0A4U1F1Y1_MONMO</name>
<dbReference type="GO" id="GO:0031624">
    <property type="term" value="F:ubiquitin conjugating enzyme binding"/>
    <property type="evidence" value="ECO:0007669"/>
    <property type="project" value="TreeGrafter"/>
</dbReference>
<dbReference type="GO" id="GO:0032182">
    <property type="term" value="F:ubiquitin-like protein binding"/>
    <property type="evidence" value="ECO:0007669"/>
    <property type="project" value="TreeGrafter"/>
</dbReference>
<evidence type="ECO:0000256" key="4">
    <source>
        <dbReference type="SAM" id="Phobius"/>
    </source>
</evidence>
<dbReference type="PANTHER" id="PTHR12281">
    <property type="entry name" value="RP42 RELATED"/>
    <property type="match status" value="1"/>
</dbReference>
<dbReference type="PROSITE" id="PS51229">
    <property type="entry name" value="DCUN1"/>
    <property type="match status" value="1"/>
</dbReference>
<keyword evidence="4" id="KW-0812">Transmembrane</keyword>
<feature type="domain" description="DCUN1" evidence="5">
    <location>
        <begin position="35"/>
        <end position="144"/>
    </location>
</feature>
<dbReference type="Gene3D" id="1.10.238.10">
    <property type="entry name" value="EF-hand"/>
    <property type="match status" value="1"/>
</dbReference>
<feature type="region of interest" description="Disordered" evidence="3">
    <location>
        <begin position="329"/>
        <end position="365"/>
    </location>
</feature>
<organism evidence="6 7">
    <name type="scientific">Monodon monoceros</name>
    <name type="common">Narwhal</name>
    <name type="synonym">Ceratodon monodon</name>
    <dbReference type="NCBI Taxonomy" id="40151"/>
    <lineage>
        <taxon>Eukaryota</taxon>
        <taxon>Metazoa</taxon>
        <taxon>Chordata</taxon>
        <taxon>Craniata</taxon>
        <taxon>Vertebrata</taxon>
        <taxon>Euteleostomi</taxon>
        <taxon>Mammalia</taxon>
        <taxon>Eutheria</taxon>
        <taxon>Laurasiatheria</taxon>
        <taxon>Artiodactyla</taxon>
        <taxon>Whippomorpha</taxon>
        <taxon>Cetacea</taxon>
        <taxon>Odontoceti</taxon>
        <taxon>Monodontidae</taxon>
        <taxon>Monodon</taxon>
    </lineage>
</organism>
<protein>
    <recommendedName>
        <fullName evidence="2">DCN1-like protein</fullName>
    </recommendedName>
    <alternativeName>
        <fullName evidence="2">Defective in cullin neddylation protein 1-like protein</fullName>
    </alternativeName>
</protein>
<dbReference type="InterPro" id="IPR014764">
    <property type="entry name" value="DCN-prot"/>
</dbReference>
<dbReference type="GO" id="GO:0045116">
    <property type="term" value="P:protein neddylation"/>
    <property type="evidence" value="ECO:0007669"/>
    <property type="project" value="TreeGrafter"/>
</dbReference>
<dbReference type="EMBL" id="RWIC01000492">
    <property type="protein sequence ID" value="TKC43164.1"/>
    <property type="molecule type" value="Genomic_DNA"/>
</dbReference>
<evidence type="ECO:0000256" key="1">
    <source>
        <dbReference type="ARBA" id="ARBA00022786"/>
    </source>
</evidence>
<dbReference type="Proteomes" id="UP000308365">
    <property type="component" value="Unassembled WGS sequence"/>
</dbReference>
<dbReference type="PANTHER" id="PTHR12281:SF16">
    <property type="entry name" value="DCN1-LIKE PROTEIN 2"/>
    <property type="match status" value="1"/>
</dbReference>
<keyword evidence="4" id="KW-1133">Transmembrane helix</keyword>
<evidence type="ECO:0000259" key="5">
    <source>
        <dbReference type="PROSITE" id="PS51229"/>
    </source>
</evidence>
<dbReference type="GO" id="GO:0097602">
    <property type="term" value="F:cullin family protein binding"/>
    <property type="evidence" value="ECO:0007669"/>
    <property type="project" value="TreeGrafter"/>
</dbReference>
<keyword evidence="1" id="KW-0833">Ubl conjugation pathway</keyword>
<feature type="non-terminal residue" evidence="6">
    <location>
        <position position="1"/>
    </location>
</feature>
<feature type="region of interest" description="Disordered" evidence="3">
    <location>
        <begin position="563"/>
        <end position="598"/>
    </location>
</feature>
<dbReference type="GO" id="GO:0000151">
    <property type="term" value="C:ubiquitin ligase complex"/>
    <property type="evidence" value="ECO:0007669"/>
    <property type="project" value="TreeGrafter"/>
</dbReference>
<proteinExistence type="predicted"/>
<reference evidence="7" key="1">
    <citation type="journal article" date="2019" name="IScience">
        <title>Narwhal Genome Reveals Long-Term Low Genetic Diversity despite Current Large Abundance Size.</title>
        <authorList>
            <person name="Westbury M.V."/>
            <person name="Petersen B."/>
            <person name="Garde E."/>
            <person name="Heide-Jorgensen M.P."/>
            <person name="Lorenzen E.D."/>
        </authorList>
    </citation>
    <scope>NUCLEOTIDE SEQUENCE [LARGE SCALE GENOMIC DNA]</scope>
</reference>
<dbReference type="FunFam" id="1.10.238.10:FF:000030">
    <property type="entry name" value="DCN1-like protein"/>
    <property type="match status" value="1"/>
</dbReference>
<feature type="transmembrane region" description="Helical" evidence="4">
    <location>
        <begin position="182"/>
        <end position="203"/>
    </location>
</feature>
<evidence type="ECO:0000313" key="7">
    <source>
        <dbReference type="Proteomes" id="UP000308365"/>
    </source>
</evidence>
<evidence type="ECO:0000313" key="6">
    <source>
        <dbReference type="EMBL" id="TKC43164.1"/>
    </source>
</evidence>
<dbReference type="InterPro" id="IPR005176">
    <property type="entry name" value="PONY_dom"/>
</dbReference>
<accession>A0A4U1F1Y1</accession>
<evidence type="ECO:0000256" key="2">
    <source>
        <dbReference type="RuleBase" id="RU363131"/>
    </source>
</evidence>
<sequence>TARAGDKLRSAGRMHKLKSSQKDKVRQFMAFAQAGERTAIHCLAQNPQDENKIGIDGIQQFCDDLSLDPSSITVLVIAWKFRAATQCEFNKKEFVDGMTEPGGCNSAEKPKALLPRLELELKDTLKFKDFYQLTFTFAKGPGAEGTRCACSGRSYLLSRSSYVFTSKQHIERVRLRQQALRGLWVCVVIWALCTAMSILSHSVTLPLSGVARPVDGFLALHATHSSCTARAPSGAYWDGSACNSLTHWRLWGVCCRRGELGAEEAPGAVKAQGLCASHHPPPRRVKVCGPQEENGPHTKACDQEGHFPFVLTLVRIWPQSGAWTRRIGESPAARPGEQQGQAAGPLLARPPAVTREPRDGARGAAAQISGSVSLLQLVGTGRTGRVGTGLSGPVRPLGSPCWPRATYSSAFSSEPWGPTYNQRRGRGAPPCLYLAFYGVTSWFTCFVPRGYLVRGKFTAIRTPVKDARLDFSTHDFSSCLKSSKRWPERVAAPHAALAPQRLEPSRTFAPAWTREASCPGSNCGASCRVTRLECGFVQATGTVIDFGPLGRPQAVSFALTVTGQAPSSAPAPAPPAPQNHSALRRRVPRSLDSVFEVS</sequence>
<keyword evidence="4" id="KW-0472">Membrane</keyword>